<dbReference type="Proteomes" id="UP000317572">
    <property type="component" value="Chromosome"/>
</dbReference>
<accession>A0A515CT06</accession>
<protein>
    <submittedName>
        <fullName evidence="2">DUF2213 domain-containing protein</fullName>
    </submittedName>
</protein>
<dbReference type="Pfam" id="PF09979">
    <property type="entry name" value="DUF2213"/>
    <property type="match status" value="1"/>
</dbReference>
<evidence type="ECO:0000256" key="1">
    <source>
        <dbReference type="SAM" id="MobiDB-lite"/>
    </source>
</evidence>
<organism evidence="2 3">
    <name type="scientific">Serratia liquefaciens</name>
    <dbReference type="NCBI Taxonomy" id="614"/>
    <lineage>
        <taxon>Bacteria</taxon>
        <taxon>Pseudomonadati</taxon>
        <taxon>Pseudomonadota</taxon>
        <taxon>Gammaproteobacteria</taxon>
        <taxon>Enterobacterales</taxon>
        <taxon>Yersiniaceae</taxon>
        <taxon>Serratia</taxon>
    </lineage>
</organism>
<name>A0A515CT06_SERLI</name>
<sequence>MKYFFKTRLGETRYLLADGSLLCEGVPIARTGSQLYAADDLPDIEPDADGEIVVTRSPEQVFSAKSIASFEGMTVVILHPEDSAGDILFVDPTNWQGLAQGHAQNVRRGTGDQADLLLADLIIKNEAAIRAINAGLREISCGYDADYEQTDVGKADQINIVGNHIALVPDGRAGKRCSIGDSKNMASKNKGWFAKLKRAIKTNDAATAEELMDNAPDTLTGDDDLDDTPTIVVKVEGPDAALPVKELTGDEAGSVEERLGALETMVKTLIEKLTPAAPTGDESTTEEDDREEKKLTGDSAYHQDVSARAELILPGFSMPEGAKLGTLKRQVLGAAYKTTDGKSLISPLAGTNTDFMKLPIATVDSIFNGASEIARVRNNAKQSVFSLNMTEHANSIADLNTAKRDFWNNKGAK</sequence>
<dbReference type="RefSeq" id="WP_142814890.1">
    <property type="nucleotide sequence ID" value="NZ_CP033893.1"/>
</dbReference>
<evidence type="ECO:0000313" key="3">
    <source>
        <dbReference type="Proteomes" id="UP000317572"/>
    </source>
</evidence>
<reference evidence="2 3" key="1">
    <citation type="submission" date="2018-11" db="EMBL/GenBank/DDBJ databases">
        <title>The first complete genome of Serratia liquefaciens isolated from metalophyte plant revel distinctness adaptive mechanisms in an extreme habitat.</title>
        <authorList>
            <person name="Caneschi W.L."/>
            <person name="Sanchez A.B."/>
            <person name="Felestrino E.B."/>
            <person name="Assis R.A.B."/>
            <person name="Lemes C.G.C."/>
            <person name="Cordeiro I.F."/>
            <person name="Fonseca N.P."/>
            <person name="Villa M."/>
            <person name="Vieira I.T."/>
            <person name="Moraes L.A."/>
            <person name="Kamino L.H.Y."/>
            <person name="do Carmo F."/>
            <person name="Garcia C.M."/>
            <person name="Almeida N.F."/>
            <person name="Silva R.S."/>
            <person name="Ferro J.A."/>
            <person name="Ferro M.I.T."/>
            <person name="Varani A.M."/>
            <person name="Ferreira R.M."/>
            <person name="dos Santos V.L."/>
            <person name="Silva U.C."/>
            <person name="Setubal J.C."/>
            <person name="Moreira L.M."/>
        </authorList>
    </citation>
    <scope>NUCLEOTIDE SEQUENCE [LARGE SCALE GENOMIC DNA]</scope>
    <source>
        <strain evidence="2 3">FG3</strain>
    </source>
</reference>
<evidence type="ECO:0000313" key="2">
    <source>
        <dbReference type="EMBL" id="QDL31305.1"/>
    </source>
</evidence>
<feature type="region of interest" description="Disordered" evidence="1">
    <location>
        <begin position="272"/>
        <end position="301"/>
    </location>
</feature>
<proteinExistence type="predicted"/>
<dbReference type="PIRSF" id="PIRSF029215">
    <property type="entry name" value="UCP029215"/>
    <property type="match status" value="1"/>
</dbReference>
<dbReference type="EMBL" id="CP033893">
    <property type="protein sequence ID" value="QDL31305.1"/>
    <property type="molecule type" value="Genomic_DNA"/>
</dbReference>
<gene>
    <name evidence="2" type="ORF">EGO53_05710</name>
</gene>
<dbReference type="AlphaFoldDB" id="A0A515CT06"/>
<dbReference type="InterPro" id="IPR016913">
    <property type="entry name" value="UCP029215"/>
</dbReference>